<sequence length="147" mass="16508">MHFAVTRDFERSIAEYILKHYTGRVVEVGIGWNTAVARYLHEAGCLITTTDIIDEAIPGAPNYIKDDIFHPDPEIYRNARLIYSIRPPEELQIAIAKVASSVGADLILKPLGSEIADLSAYFKVVEVINYGSAHFNLYRGEKRIISE</sequence>
<name>A0A7C1B6S8_9EURY</name>
<gene>
    <name evidence="3" type="ORF">ENG09_07230</name>
</gene>
<dbReference type="Gene3D" id="3.40.50.150">
    <property type="entry name" value="Vaccinia Virus protein VP39"/>
    <property type="match status" value="1"/>
</dbReference>
<organism evidence="3">
    <name type="scientific">Candidatus Syntropharchaeum butanivorans</name>
    <dbReference type="NCBI Taxonomy" id="1839936"/>
    <lineage>
        <taxon>Archaea</taxon>
        <taxon>Methanobacteriati</taxon>
        <taxon>Methanobacteriota</taxon>
        <taxon>Stenosarchaea group</taxon>
        <taxon>Methanomicrobia</taxon>
        <taxon>Methanosarcinales</taxon>
        <taxon>ANME-2 cluster</taxon>
        <taxon>Candidatus Syntropharchaeum</taxon>
    </lineage>
</organism>
<evidence type="ECO:0000256" key="1">
    <source>
        <dbReference type="ARBA" id="ARBA00006969"/>
    </source>
</evidence>
<dbReference type="Pfam" id="PF03686">
    <property type="entry name" value="UPF0146"/>
    <property type="match status" value="1"/>
</dbReference>
<dbReference type="InterPro" id="IPR029063">
    <property type="entry name" value="SAM-dependent_MTases_sf"/>
</dbReference>
<reference evidence="3" key="1">
    <citation type="journal article" date="2020" name="mSystems">
        <title>Genome- and Community-Level Interaction Insights into Carbon Utilization and Element Cycling Functions of Hydrothermarchaeota in Hydrothermal Sediment.</title>
        <authorList>
            <person name="Zhou Z."/>
            <person name="Liu Y."/>
            <person name="Xu W."/>
            <person name="Pan J."/>
            <person name="Luo Z.H."/>
            <person name="Li M."/>
        </authorList>
    </citation>
    <scope>NUCLEOTIDE SEQUENCE [LARGE SCALE GENOMIC DNA]</scope>
    <source>
        <strain evidence="3">HyVt-185</strain>
    </source>
</reference>
<comment type="similarity">
    <text evidence="1 2">Belongs to the UPF0146 family.</text>
</comment>
<dbReference type="InterPro" id="IPR005353">
    <property type="entry name" value="UPF0146"/>
</dbReference>
<dbReference type="Proteomes" id="UP000885863">
    <property type="component" value="Unassembled WGS sequence"/>
</dbReference>
<dbReference type="AlphaFoldDB" id="A0A7C1B6S8"/>
<evidence type="ECO:0000313" key="3">
    <source>
        <dbReference type="EMBL" id="HDM37012.1"/>
    </source>
</evidence>
<dbReference type="EMBL" id="DQZR01000299">
    <property type="protein sequence ID" value="HDM37012.1"/>
    <property type="molecule type" value="Genomic_DNA"/>
</dbReference>
<accession>A0A7C1B6S8</accession>
<proteinExistence type="inferred from homology"/>
<evidence type="ECO:0000256" key="2">
    <source>
        <dbReference type="HAMAP-Rule" id="MF_00341"/>
    </source>
</evidence>
<comment type="caution">
    <text evidence="3">The sequence shown here is derived from an EMBL/GenBank/DDBJ whole genome shotgun (WGS) entry which is preliminary data.</text>
</comment>
<protein>
    <recommendedName>
        <fullName evidence="2">UPF0146 protein ENG09_07230</fullName>
    </recommendedName>
</protein>
<dbReference type="HAMAP" id="MF_00341">
    <property type="entry name" value="UPF0146"/>
    <property type="match status" value="1"/>
</dbReference>